<evidence type="ECO:0000313" key="2">
    <source>
        <dbReference type="EMBL" id="VDK82557.1"/>
    </source>
</evidence>
<evidence type="ECO:0000313" key="3">
    <source>
        <dbReference type="Proteomes" id="UP000277928"/>
    </source>
</evidence>
<protein>
    <submittedName>
        <fullName evidence="2">Uncharacterized protein</fullName>
    </submittedName>
</protein>
<feature type="region of interest" description="Disordered" evidence="1">
    <location>
        <begin position="58"/>
        <end position="102"/>
    </location>
</feature>
<dbReference type="Proteomes" id="UP000277928">
    <property type="component" value="Unassembled WGS sequence"/>
</dbReference>
<sequence length="102" mass="10983">MIKEGKRNQEIQSIRVTYDANENWRIWVMPEEIVSLNELMKLEVGRISRLFEMEVEGCNSTDATGELSPSPSPSSPSSSSPSSSSSSSLSSSSSSSSAHAPS</sequence>
<name>A0A3P6TBW9_LITSI</name>
<dbReference type="EMBL" id="UYRX01000462">
    <property type="protein sequence ID" value="VDK82557.1"/>
    <property type="molecule type" value="Genomic_DNA"/>
</dbReference>
<feature type="compositionally biased region" description="Low complexity" evidence="1">
    <location>
        <begin position="75"/>
        <end position="102"/>
    </location>
</feature>
<accession>A0A3P6TBW9</accession>
<keyword evidence="3" id="KW-1185">Reference proteome</keyword>
<proteinExistence type="predicted"/>
<evidence type="ECO:0000256" key="1">
    <source>
        <dbReference type="SAM" id="MobiDB-lite"/>
    </source>
</evidence>
<gene>
    <name evidence="2" type="ORF">NLS_LOCUS5812</name>
</gene>
<organism evidence="2 3">
    <name type="scientific">Litomosoides sigmodontis</name>
    <name type="common">Filarial nematode worm</name>
    <dbReference type="NCBI Taxonomy" id="42156"/>
    <lineage>
        <taxon>Eukaryota</taxon>
        <taxon>Metazoa</taxon>
        <taxon>Ecdysozoa</taxon>
        <taxon>Nematoda</taxon>
        <taxon>Chromadorea</taxon>
        <taxon>Rhabditida</taxon>
        <taxon>Spirurina</taxon>
        <taxon>Spiruromorpha</taxon>
        <taxon>Filarioidea</taxon>
        <taxon>Onchocercidae</taxon>
        <taxon>Litomosoides</taxon>
    </lineage>
</organism>
<dbReference type="AlphaFoldDB" id="A0A3P6TBW9"/>
<reference evidence="2 3" key="1">
    <citation type="submission" date="2018-08" db="EMBL/GenBank/DDBJ databases">
        <authorList>
            <person name="Laetsch R D."/>
            <person name="Stevens L."/>
            <person name="Kumar S."/>
            <person name="Blaxter L. M."/>
        </authorList>
    </citation>
    <scope>NUCLEOTIDE SEQUENCE [LARGE SCALE GENOMIC DNA]</scope>
</reference>